<sequence length="166" mass="18896">MRRIDEVVELEEGKDFFMIRIEDLGLNEQSVSAQIEGRQEVPCLEKPMESKSSSLESSQSKTQATKKKNMEEVEEEEIKAICMGKLFYDSSSLYDINVWRHIGETILSDSINKETSDMGNSQSALFEDDTNDEVHGVEKVGQNKKGNITWAFLLWKLGQKQVGLRT</sequence>
<proteinExistence type="predicted"/>
<gene>
    <name evidence="2" type="ORF">V6N12_069195</name>
</gene>
<evidence type="ECO:0000313" key="2">
    <source>
        <dbReference type="EMBL" id="KAK8578851.1"/>
    </source>
</evidence>
<reference evidence="2 3" key="1">
    <citation type="journal article" date="2024" name="G3 (Bethesda)">
        <title>Genome assembly of Hibiscus sabdariffa L. provides insights into metabolisms of medicinal natural products.</title>
        <authorList>
            <person name="Kim T."/>
        </authorList>
    </citation>
    <scope>NUCLEOTIDE SEQUENCE [LARGE SCALE GENOMIC DNA]</scope>
    <source>
        <strain evidence="2">TK-2024</strain>
        <tissue evidence="2">Old leaves</tissue>
    </source>
</reference>
<feature type="region of interest" description="Disordered" evidence="1">
    <location>
        <begin position="37"/>
        <end position="72"/>
    </location>
</feature>
<organism evidence="2 3">
    <name type="scientific">Hibiscus sabdariffa</name>
    <name type="common">roselle</name>
    <dbReference type="NCBI Taxonomy" id="183260"/>
    <lineage>
        <taxon>Eukaryota</taxon>
        <taxon>Viridiplantae</taxon>
        <taxon>Streptophyta</taxon>
        <taxon>Embryophyta</taxon>
        <taxon>Tracheophyta</taxon>
        <taxon>Spermatophyta</taxon>
        <taxon>Magnoliopsida</taxon>
        <taxon>eudicotyledons</taxon>
        <taxon>Gunneridae</taxon>
        <taxon>Pentapetalae</taxon>
        <taxon>rosids</taxon>
        <taxon>malvids</taxon>
        <taxon>Malvales</taxon>
        <taxon>Malvaceae</taxon>
        <taxon>Malvoideae</taxon>
        <taxon>Hibiscus</taxon>
    </lineage>
</organism>
<name>A0ABR2FDA8_9ROSI</name>
<evidence type="ECO:0000256" key="1">
    <source>
        <dbReference type="SAM" id="MobiDB-lite"/>
    </source>
</evidence>
<dbReference type="EMBL" id="JBBPBM010000006">
    <property type="protein sequence ID" value="KAK8578851.1"/>
    <property type="molecule type" value="Genomic_DNA"/>
</dbReference>
<comment type="caution">
    <text evidence="2">The sequence shown here is derived from an EMBL/GenBank/DDBJ whole genome shotgun (WGS) entry which is preliminary data.</text>
</comment>
<keyword evidence="3" id="KW-1185">Reference proteome</keyword>
<protein>
    <submittedName>
        <fullName evidence="2">Uncharacterized protein</fullName>
    </submittedName>
</protein>
<dbReference type="Proteomes" id="UP001472677">
    <property type="component" value="Unassembled WGS sequence"/>
</dbReference>
<accession>A0ABR2FDA8</accession>
<evidence type="ECO:0000313" key="3">
    <source>
        <dbReference type="Proteomes" id="UP001472677"/>
    </source>
</evidence>
<feature type="compositionally biased region" description="Low complexity" evidence="1">
    <location>
        <begin position="50"/>
        <end position="63"/>
    </location>
</feature>